<dbReference type="Proteomes" id="UP000654918">
    <property type="component" value="Unassembled WGS sequence"/>
</dbReference>
<dbReference type="SMART" id="SM00248">
    <property type="entry name" value="ANK"/>
    <property type="match status" value="2"/>
</dbReference>
<dbReference type="Pfam" id="PF12796">
    <property type="entry name" value="Ank_2"/>
    <property type="match status" value="1"/>
</dbReference>
<dbReference type="InterPro" id="IPR036047">
    <property type="entry name" value="F-box-like_dom_sf"/>
</dbReference>
<dbReference type="InterPro" id="IPR002110">
    <property type="entry name" value="Ankyrin_rpt"/>
</dbReference>
<dbReference type="PROSITE" id="PS50297">
    <property type="entry name" value="ANK_REP_REGION"/>
    <property type="match status" value="1"/>
</dbReference>
<evidence type="ECO:0000313" key="3">
    <source>
        <dbReference type="EMBL" id="KAF6825152.1"/>
    </source>
</evidence>
<feature type="repeat" description="ANK" evidence="1">
    <location>
        <begin position="129"/>
        <end position="161"/>
    </location>
</feature>
<dbReference type="InterPro" id="IPR036770">
    <property type="entry name" value="Ankyrin_rpt-contain_sf"/>
</dbReference>
<name>A0A8H6N9B7_9PEZI</name>
<dbReference type="SUPFAM" id="SSF81383">
    <property type="entry name" value="F-box domain"/>
    <property type="match status" value="1"/>
</dbReference>
<accession>A0A8H6N9B7</accession>
<reference evidence="3" key="1">
    <citation type="journal article" date="2020" name="Phytopathology">
        <title>Genome Sequence Resources of Colletotrichum truncatum, C. plurivorum, C. musicola, and C. sojae: Four Species Pathogenic to Soybean (Glycine max).</title>
        <authorList>
            <person name="Rogerio F."/>
            <person name="Boufleur T.R."/>
            <person name="Ciampi-Guillardi M."/>
            <person name="Sukno S.A."/>
            <person name="Thon M.R."/>
            <person name="Massola Junior N.S."/>
            <person name="Baroncelli R."/>
        </authorList>
    </citation>
    <scope>NUCLEOTIDE SEQUENCE</scope>
    <source>
        <strain evidence="3">LFN00145</strain>
    </source>
</reference>
<dbReference type="EMBL" id="WIGO01000179">
    <property type="protein sequence ID" value="KAF6825152.1"/>
    <property type="molecule type" value="Genomic_DNA"/>
</dbReference>
<evidence type="ECO:0000256" key="1">
    <source>
        <dbReference type="PROSITE-ProRule" id="PRU00023"/>
    </source>
</evidence>
<protein>
    <submittedName>
        <fullName evidence="3">Ankyrin unc44</fullName>
    </submittedName>
</protein>
<evidence type="ECO:0000256" key="2">
    <source>
        <dbReference type="SAM" id="MobiDB-lite"/>
    </source>
</evidence>
<dbReference type="PROSITE" id="PS50088">
    <property type="entry name" value="ANK_REPEAT"/>
    <property type="match status" value="1"/>
</dbReference>
<sequence length="340" mass="38698">MSEASSSTGATSQQAVKEPWTKPWPRPRPRPVITTFERVSDFPDDILINIGENMGLKGLTSCMLVSRRFYWIMREALWSKAKNFLHWFPMFFGAMTGNIPLMEEALQRGCSVNKTWLCFKLGSKQGFKRGHRPLHLAVSNGHADAVEWLLAHGANTDINHPRKLPRKLDNDLCLLHLAAGDAWEKSEFCWKLDNDQVEVLANEWQVPTGPRYRIFLALLQAGAKPPPGKEGFYLSNAAHTCRIVSAPTFQQMLQHGANINGLCNCRNFLGLGYTIRMHYSWFWDNKNLDHKCAHQVNFMPWPQSVRKKISEEMCGCLVQHDRKYGPIFSTEADGNDQPGE</sequence>
<feature type="compositionally biased region" description="Low complexity" evidence="2">
    <location>
        <begin position="1"/>
        <end position="15"/>
    </location>
</feature>
<gene>
    <name evidence="3" type="ORF">CPLU01_10440</name>
</gene>
<dbReference type="CDD" id="cd09917">
    <property type="entry name" value="F-box_SF"/>
    <property type="match status" value="1"/>
</dbReference>
<dbReference type="Gene3D" id="1.25.40.20">
    <property type="entry name" value="Ankyrin repeat-containing domain"/>
    <property type="match status" value="1"/>
</dbReference>
<comment type="caution">
    <text evidence="3">The sequence shown here is derived from an EMBL/GenBank/DDBJ whole genome shotgun (WGS) entry which is preliminary data.</text>
</comment>
<feature type="region of interest" description="Disordered" evidence="2">
    <location>
        <begin position="1"/>
        <end position="29"/>
    </location>
</feature>
<dbReference type="SUPFAM" id="SSF48403">
    <property type="entry name" value="Ankyrin repeat"/>
    <property type="match status" value="1"/>
</dbReference>
<keyword evidence="4" id="KW-1185">Reference proteome</keyword>
<proteinExistence type="predicted"/>
<organism evidence="3 4">
    <name type="scientific">Colletotrichum plurivorum</name>
    <dbReference type="NCBI Taxonomy" id="2175906"/>
    <lineage>
        <taxon>Eukaryota</taxon>
        <taxon>Fungi</taxon>
        <taxon>Dikarya</taxon>
        <taxon>Ascomycota</taxon>
        <taxon>Pezizomycotina</taxon>
        <taxon>Sordariomycetes</taxon>
        <taxon>Hypocreomycetidae</taxon>
        <taxon>Glomerellales</taxon>
        <taxon>Glomerellaceae</taxon>
        <taxon>Colletotrichum</taxon>
        <taxon>Colletotrichum orchidearum species complex</taxon>
    </lineage>
</organism>
<keyword evidence="1" id="KW-0040">ANK repeat</keyword>
<evidence type="ECO:0000313" key="4">
    <source>
        <dbReference type="Proteomes" id="UP000654918"/>
    </source>
</evidence>
<dbReference type="AlphaFoldDB" id="A0A8H6N9B7"/>